<evidence type="ECO:0000259" key="3">
    <source>
        <dbReference type="Pfam" id="PF14200"/>
    </source>
</evidence>
<feature type="domain" description="Ricin B lectin" evidence="3">
    <location>
        <begin position="415"/>
        <end position="492"/>
    </location>
</feature>
<dbReference type="SUPFAM" id="SSF53955">
    <property type="entry name" value="Lysozyme-like"/>
    <property type="match status" value="1"/>
</dbReference>
<dbReference type="InterPro" id="IPR023346">
    <property type="entry name" value="Lysozyme-like_dom_sf"/>
</dbReference>
<dbReference type="CDD" id="cd00161">
    <property type="entry name" value="beta-trefoil_Ricin-like"/>
    <property type="match status" value="1"/>
</dbReference>
<evidence type="ECO:0000256" key="2">
    <source>
        <dbReference type="SAM" id="SignalP"/>
    </source>
</evidence>
<dbReference type="PROSITE" id="PS50231">
    <property type="entry name" value="RICIN_B_LECTIN"/>
    <property type="match status" value="1"/>
</dbReference>
<dbReference type="AlphaFoldDB" id="A0A919J7L4"/>
<evidence type="ECO:0000313" key="5">
    <source>
        <dbReference type="Proteomes" id="UP000598174"/>
    </source>
</evidence>
<gene>
    <name evidence="4" type="ORF">Afe05nite_71300</name>
</gene>
<dbReference type="SUPFAM" id="SSF50370">
    <property type="entry name" value="Ricin B-like lectins"/>
    <property type="match status" value="1"/>
</dbReference>
<organism evidence="4 5">
    <name type="scientific">Paractinoplanes ferrugineus</name>
    <dbReference type="NCBI Taxonomy" id="113564"/>
    <lineage>
        <taxon>Bacteria</taxon>
        <taxon>Bacillati</taxon>
        <taxon>Actinomycetota</taxon>
        <taxon>Actinomycetes</taxon>
        <taxon>Micromonosporales</taxon>
        <taxon>Micromonosporaceae</taxon>
        <taxon>Paractinoplanes</taxon>
    </lineage>
</organism>
<feature type="chain" id="PRO_5037218779" description="Ricin B lectin domain-containing protein" evidence="2">
    <location>
        <begin position="23"/>
        <end position="528"/>
    </location>
</feature>
<proteinExistence type="predicted"/>
<keyword evidence="2" id="KW-0732">Signal</keyword>
<sequence length="528" mass="56305">MALALTIVVCGVLALEVIPAIADDEKLEGKPVPTEDVPALVAAALSCPALTPPKVAAQVMAATAFGSDGANTGLAGMNDATWSKWRPSSGAARTDRQASVLAMAHRTCEIVGQLRAAKVDGDLWAAAVATDKAGLDAVLKAKGIPKSAEAYVDKVTAYANWYADQPVFSVKATTAEVAASPEQPMEAPDELVPSINAAGRICPTLTPARIAAQLRAVSGFNASLRSSTGRAGIAQFTDDMWERYQPGAKASRWDPKDAILAMGTAMCDMSQQFAGLSGADPYTLALGAYQWGADVIRQADGLPRANVPQLADQVSRYVPQYEKDTRLTAAKPKPPVSSAPASKPASTPPTSTPTTAAPTTTAATPPKPTGVAFDPNARYQIRNAWAGAVVELPGKELNNPDGTRVQLYNNLLQDDQYWRFQKAPADGYVLIINAFSKQALAVENASKDNYAKLVVTTKKESDKNQQWKLIDGGDGKVQIENHNSGKLMELLGDDLGPPQADGTWNEYWVEQWDRVSTVNKDQYWLLVK</sequence>
<dbReference type="Proteomes" id="UP000598174">
    <property type="component" value="Unassembled WGS sequence"/>
</dbReference>
<protein>
    <recommendedName>
        <fullName evidence="3">Ricin B lectin domain-containing protein</fullName>
    </recommendedName>
</protein>
<dbReference type="Gene3D" id="1.10.530.10">
    <property type="match status" value="1"/>
</dbReference>
<dbReference type="EMBL" id="BOMM01000064">
    <property type="protein sequence ID" value="GIE15290.1"/>
    <property type="molecule type" value="Genomic_DNA"/>
</dbReference>
<dbReference type="Gene3D" id="2.80.10.50">
    <property type="match status" value="1"/>
</dbReference>
<comment type="caution">
    <text evidence="4">The sequence shown here is derived from an EMBL/GenBank/DDBJ whole genome shotgun (WGS) entry which is preliminary data.</text>
</comment>
<feature type="region of interest" description="Disordered" evidence="1">
    <location>
        <begin position="325"/>
        <end position="374"/>
    </location>
</feature>
<feature type="signal peptide" evidence="2">
    <location>
        <begin position="1"/>
        <end position="22"/>
    </location>
</feature>
<evidence type="ECO:0000313" key="4">
    <source>
        <dbReference type="EMBL" id="GIE15290.1"/>
    </source>
</evidence>
<evidence type="ECO:0000256" key="1">
    <source>
        <dbReference type="SAM" id="MobiDB-lite"/>
    </source>
</evidence>
<name>A0A919J7L4_9ACTN</name>
<accession>A0A919J7L4</accession>
<dbReference type="Pfam" id="PF14200">
    <property type="entry name" value="RicinB_lectin_2"/>
    <property type="match status" value="1"/>
</dbReference>
<dbReference type="InterPro" id="IPR035992">
    <property type="entry name" value="Ricin_B-like_lectins"/>
</dbReference>
<dbReference type="RefSeq" id="WP_203821661.1">
    <property type="nucleotide sequence ID" value="NZ_BAAABP010000080.1"/>
</dbReference>
<dbReference type="InterPro" id="IPR000772">
    <property type="entry name" value="Ricin_B_lectin"/>
</dbReference>
<feature type="compositionally biased region" description="Low complexity" evidence="1">
    <location>
        <begin position="352"/>
        <end position="364"/>
    </location>
</feature>
<reference evidence="4" key="1">
    <citation type="submission" date="2021-01" db="EMBL/GenBank/DDBJ databases">
        <title>Whole genome shotgun sequence of Actinoplanes ferrugineus NBRC 15555.</title>
        <authorList>
            <person name="Komaki H."/>
            <person name="Tamura T."/>
        </authorList>
    </citation>
    <scope>NUCLEOTIDE SEQUENCE</scope>
    <source>
        <strain evidence="4">NBRC 15555</strain>
    </source>
</reference>
<keyword evidence="5" id="KW-1185">Reference proteome</keyword>